<comment type="subcellular location">
    <subcellularLocation>
        <location evidence="1">Host cell</location>
    </subcellularLocation>
    <subcellularLocation>
        <location evidence="2">Secreted</location>
    </subcellularLocation>
</comment>
<reference evidence="6 7" key="1">
    <citation type="submission" date="2018-09" db="EMBL/GenBank/DDBJ databases">
        <title>Genomic investigation of the strawberry pathogen Phytophthora fragariae indicates pathogenicity is determined by transcriptional variation in three key races.</title>
        <authorList>
            <person name="Adams T.M."/>
            <person name="Armitage A.D."/>
            <person name="Sobczyk M.K."/>
            <person name="Bates H.J."/>
            <person name="Dunwell J.M."/>
            <person name="Nellist C.F."/>
            <person name="Harrison R.J."/>
        </authorList>
    </citation>
    <scope>NUCLEOTIDE SEQUENCE [LARGE SCALE GENOMIC DNA]</scope>
    <source>
        <strain evidence="6 7">SCRP324</strain>
    </source>
</reference>
<dbReference type="AlphaFoldDB" id="A0A6A3HJ09"/>
<dbReference type="GO" id="GO:0005576">
    <property type="term" value="C:extracellular region"/>
    <property type="evidence" value="ECO:0007669"/>
    <property type="project" value="UniProtKB-SubCell"/>
</dbReference>
<dbReference type="InterPro" id="IPR045379">
    <property type="entry name" value="Crinkler_N"/>
</dbReference>
<organism evidence="6 7">
    <name type="scientific">Phytophthora rubi</name>
    <dbReference type="NCBI Taxonomy" id="129364"/>
    <lineage>
        <taxon>Eukaryota</taxon>
        <taxon>Sar</taxon>
        <taxon>Stramenopiles</taxon>
        <taxon>Oomycota</taxon>
        <taxon>Peronosporomycetes</taxon>
        <taxon>Peronosporales</taxon>
        <taxon>Peronosporaceae</taxon>
        <taxon>Phytophthora</taxon>
    </lineage>
</organism>
<protein>
    <recommendedName>
        <fullName evidence="5">Crinkler effector protein N-terminal domain-containing protein</fullName>
    </recommendedName>
</protein>
<evidence type="ECO:0000313" key="6">
    <source>
        <dbReference type="EMBL" id="KAE8969660.1"/>
    </source>
</evidence>
<dbReference type="Proteomes" id="UP000435112">
    <property type="component" value="Unassembled WGS sequence"/>
</dbReference>
<evidence type="ECO:0000256" key="1">
    <source>
        <dbReference type="ARBA" id="ARBA00004340"/>
    </source>
</evidence>
<evidence type="ECO:0000313" key="7">
    <source>
        <dbReference type="Proteomes" id="UP000435112"/>
    </source>
</evidence>
<sequence>MKLMCAIVGVPASAFSVEIDEGNTVEELKYAIKQVQMYLFPVNQMKLFLAKRSTREEEKGDDEEEWLTQGEELEGVSDTGGYRYLGPAGAKLRQVGLASGQVGDTEAAAGMRPVHVLVGGSGAGSFWPAGCPQ</sequence>
<dbReference type="EMBL" id="QXFU01004277">
    <property type="protein sequence ID" value="KAE8969660.1"/>
    <property type="molecule type" value="Genomic_DNA"/>
</dbReference>
<feature type="region of interest" description="Disordered" evidence="4">
    <location>
        <begin position="53"/>
        <end position="72"/>
    </location>
</feature>
<keyword evidence="3" id="KW-0964">Secreted</keyword>
<evidence type="ECO:0000256" key="2">
    <source>
        <dbReference type="ARBA" id="ARBA00004613"/>
    </source>
</evidence>
<comment type="caution">
    <text evidence="6">The sequence shown here is derived from an EMBL/GenBank/DDBJ whole genome shotgun (WGS) entry which is preliminary data.</text>
</comment>
<feature type="compositionally biased region" description="Acidic residues" evidence="4">
    <location>
        <begin position="59"/>
        <end position="72"/>
    </location>
</feature>
<evidence type="ECO:0000256" key="4">
    <source>
        <dbReference type="SAM" id="MobiDB-lite"/>
    </source>
</evidence>
<proteinExistence type="predicted"/>
<name>A0A6A3HJ09_9STRA</name>
<dbReference type="OrthoDB" id="95305at2759"/>
<dbReference type="Pfam" id="PF20147">
    <property type="entry name" value="Crinkler"/>
    <property type="match status" value="1"/>
</dbReference>
<dbReference type="GO" id="GO:0043657">
    <property type="term" value="C:host cell"/>
    <property type="evidence" value="ECO:0007669"/>
    <property type="project" value="UniProtKB-SubCell"/>
</dbReference>
<feature type="domain" description="Crinkler effector protein N-terminal" evidence="5">
    <location>
        <begin position="1"/>
        <end position="77"/>
    </location>
</feature>
<evidence type="ECO:0000256" key="3">
    <source>
        <dbReference type="ARBA" id="ARBA00022525"/>
    </source>
</evidence>
<accession>A0A6A3HJ09</accession>
<evidence type="ECO:0000259" key="5">
    <source>
        <dbReference type="Pfam" id="PF20147"/>
    </source>
</evidence>
<gene>
    <name evidence="6" type="ORF">PR002_g27366</name>
</gene>